<feature type="compositionally biased region" description="Acidic residues" evidence="1">
    <location>
        <begin position="349"/>
        <end position="359"/>
    </location>
</feature>
<comment type="caution">
    <text evidence="3">The sequence shown here is derived from an EMBL/GenBank/DDBJ whole genome shotgun (WGS) entry which is preliminary data.</text>
</comment>
<evidence type="ECO:0000313" key="4">
    <source>
        <dbReference type="Proteomes" id="UP000018888"/>
    </source>
</evidence>
<gene>
    <name evidence="3" type="ORF">GLOIN_2v1787970</name>
</gene>
<dbReference type="Gene3D" id="1.10.510.10">
    <property type="entry name" value="Transferase(Phosphotransferase) domain 1"/>
    <property type="match status" value="1"/>
</dbReference>
<dbReference type="InterPro" id="IPR036397">
    <property type="entry name" value="RNaseH_sf"/>
</dbReference>
<dbReference type="GO" id="GO:0005524">
    <property type="term" value="F:ATP binding"/>
    <property type="evidence" value="ECO:0007669"/>
    <property type="project" value="InterPro"/>
</dbReference>
<dbReference type="InterPro" id="IPR001245">
    <property type="entry name" value="Ser-Thr/Tyr_kinase_cat_dom"/>
</dbReference>
<dbReference type="AlphaFoldDB" id="A0A2P4P4T2"/>
<dbReference type="InterPro" id="IPR011009">
    <property type="entry name" value="Kinase-like_dom_sf"/>
</dbReference>
<dbReference type="Pfam" id="PF07714">
    <property type="entry name" value="PK_Tyr_Ser-Thr"/>
    <property type="match status" value="1"/>
</dbReference>
<dbReference type="PROSITE" id="PS50011">
    <property type="entry name" value="PROTEIN_KINASE_DOM"/>
    <property type="match status" value="1"/>
</dbReference>
<protein>
    <recommendedName>
        <fullName evidence="2">Protein kinase domain-containing protein</fullName>
    </recommendedName>
</protein>
<proteinExistence type="predicted"/>
<reference evidence="3 4" key="1">
    <citation type="journal article" date="2013" name="Proc. Natl. Acad. Sci. U.S.A.">
        <title>Genome of an arbuscular mycorrhizal fungus provides insight into the oldest plant symbiosis.</title>
        <authorList>
            <person name="Tisserant E."/>
            <person name="Malbreil M."/>
            <person name="Kuo A."/>
            <person name="Kohler A."/>
            <person name="Symeonidi A."/>
            <person name="Balestrini R."/>
            <person name="Charron P."/>
            <person name="Duensing N."/>
            <person name="Frei Dit Frey N."/>
            <person name="Gianinazzi-Pearson V."/>
            <person name="Gilbert L.B."/>
            <person name="Handa Y."/>
            <person name="Herr J.R."/>
            <person name="Hijri M."/>
            <person name="Koul R."/>
            <person name="Kawaguchi M."/>
            <person name="Krajinski F."/>
            <person name="Lammers P.J."/>
            <person name="Masclaux F.G."/>
            <person name="Murat C."/>
            <person name="Morin E."/>
            <person name="Ndikumana S."/>
            <person name="Pagni M."/>
            <person name="Petitpierre D."/>
            <person name="Requena N."/>
            <person name="Rosikiewicz P."/>
            <person name="Riley R."/>
            <person name="Saito K."/>
            <person name="San Clemente H."/>
            <person name="Shapiro H."/>
            <person name="van Tuinen D."/>
            <person name="Becard G."/>
            <person name="Bonfante P."/>
            <person name="Paszkowski U."/>
            <person name="Shachar-Hill Y.Y."/>
            <person name="Tuskan G.A."/>
            <person name="Young P.W."/>
            <person name="Sanders I.R."/>
            <person name="Henrissat B."/>
            <person name="Rensing S.A."/>
            <person name="Grigoriev I.V."/>
            <person name="Corradi N."/>
            <person name="Roux C."/>
            <person name="Martin F."/>
        </authorList>
    </citation>
    <scope>NUCLEOTIDE SEQUENCE [LARGE SCALE GENOMIC DNA]</scope>
    <source>
        <strain evidence="3 4">DAOM 197198</strain>
    </source>
</reference>
<evidence type="ECO:0000313" key="3">
    <source>
        <dbReference type="EMBL" id="POG60392.1"/>
    </source>
</evidence>
<dbReference type="EMBL" id="AUPC02000393">
    <property type="protein sequence ID" value="POG60392.1"/>
    <property type="molecule type" value="Genomic_DNA"/>
</dbReference>
<dbReference type="Gene3D" id="3.30.420.10">
    <property type="entry name" value="Ribonuclease H-like superfamily/Ribonuclease H"/>
    <property type="match status" value="1"/>
</dbReference>
<dbReference type="GO" id="GO:0004672">
    <property type="term" value="F:protein kinase activity"/>
    <property type="evidence" value="ECO:0007669"/>
    <property type="project" value="InterPro"/>
</dbReference>
<dbReference type="InterPro" id="IPR000719">
    <property type="entry name" value="Prot_kinase_dom"/>
</dbReference>
<dbReference type="GO" id="GO:0003676">
    <property type="term" value="F:nucleic acid binding"/>
    <property type="evidence" value="ECO:0007669"/>
    <property type="project" value="InterPro"/>
</dbReference>
<dbReference type="VEuPathDB" id="FungiDB:RhiirFUN_014629"/>
<dbReference type="Proteomes" id="UP000018888">
    <property type="component" value="Unassembled WGS sequence"/>
</dbReference>
<accession>A0A2P4P4T2</accession>
<feature type="region of interest" description="Disordered" evidence="1">
    <location>
        <begin position="341"/>
        <end position="363"/>
    </location>
</feature>
<dbReference type="PANTHER" id="PTHR35871">
    <property type="entry name" value="EXPRESSED PROTEIN"/>
    <property type="match status" value="1"/>
</dbReference>
<evidence type="ECO:0000259" key="2">
    <source>
        <dbReference type="PROSITE" id="PS50011"/>
    </source>
</evidence>
<dbReference type="SUPFAM" id="SSF56112">
    <property type="entry name" value="Protein kinase-like (PK-like)"/>
    <property type="match status" value="1"/>
</dbReference>
<evidence type="ECO:0000256" key="1">
    <source>
        <dbReference type="SAM" id="MobiDB-lite"/>
    </source>
</evidence>
<dbReference type="PANTHER" id="PTHR35871:SF1">
    <property type="entry name" value="CXC1-LIKE CYSTEINE CLUSTER ASSOCIATED WITH KDZ TRANSPOSASES DOMAIN-CONTAINING PROTEIN"/>
    <property type="match status" value="1"/>
</dbReference>
<reference evidence="3 4" key="2">
    <citation type="journal article" date="2018" name="New Phytol.">
        <title>High intraspecific genome diversity in the model arbuscular mycorrhizal symbiont Rhizophagus irregularis.</title>
        <authorList>
            <person name="Chen E.C.H."/>
            <person name="Morin E."/>
            <person name="Beaudet D."/>
            <person name="Noel J."/>
            <person name="Yildirir G."/>
            <person name="Ndikumana S."/>
            <person name="Charron P."/>
            <person name="St-Onge C."/>
            <person name="Giorgi J."/>
            <person name="Kruger M."/>
            <person name="Marton T."/>
            <person name="Ropars J."/>
            <person name="Grigoriev I.V."/>
            <person name="Hainaut M."/>
            <person name="Henrissat B."/>
            <person name="Roux C."/>
            <person name="Martin F."/>
            <person name="Corradi N."/>
        </authorList>
    </citation>
    <scope>NUCLEOTIDE SEQUENCE [LARGE SCALE GENOMIC DNA]</scope>
    <source>
        <strain evidence="3 4">DAOM 197198</strain>
    </source>
</reference>
<feature type="domain" description="Protein kinase" evidence="2">
    <location>
        <begin position="1"/>
        <end position="198"/>
    </location>
</feature>
<organism evidence="3 4">
    <name type="scientific">Rhizophagus irregularis (strain DAOM 181602 / DAOM 197198 / MUCL 43194)</name>
    <name type="common">Arbuscular mycorrhizal fungus</name>
    <name type="synonym">Glomus intraradices</name>
    <dbReference type="NCBI Taxonomy" id="747089"/>
    <lineage>
        <taxon>Eukaryota</taxon>
        <taxon>Fungi</taxon>
        <taxon>Fungi incertae sedis</taxon>
        <taxon>Mucoromycota</taxon>
        <taxon>Glomeromycotina</taxon>
        <taxon>Glomeromycetes</taxon>
        <taxon>Glomerales</taxon>
        <taxon>Glomeraceae</taxon>
        <taxon>Rhizophagus</taxon>
    </lineage>
</organism>
<feature type="region of interest" description="Disordered" evidence="1">
    <location>
        <begin position="527"/>
        <end position="552"/>
    </location>
</feature>
<sequence length="805" mass="93316">MLNILKKEDLNLNENLNEFLKEWDYHKNCLNSSIDIVNFYGFTKDPKISKYAVVMAYANNGNLRENLTRIVKNNWNQKLYMFDLGLCQPVKSFLEKYDIYGVIPFMAPEVLRGKSYTPASDIYSFSMIMWEFTSGVPPFNDRAHDIQLTLSICKDGERPEIIENTPQCYVDLMKRCWNEDPLKRPSSKEVLEIIDKWISRPNEVNDELKSNIMEFINAPIGQYNNLVTQSHPKAYYTSRLLDFTSKKLNEILESRDLQAYYSSQSTSEKVNEILESEDSQAEDLDDCIVNLKSLDDDESTDEEIERVDNQIENEAEQFSQRKIKALENQKKNGQTLIQLLSKEKSQETSDSEETQNNDEEINKENANKSMKYLLSKGHAKLKASQTVAELLNRGVWFARCVRSWAKAFKNYDDVPKSNRGQHFKGSSILNDEDVQLKISLYLQQHKFDVTVNSFRDFICEEILPSIANQQQIDEDVVAYRKEFLENMANYQKLMPKFIGEECETQINPELMDGERLHILVTHDETTFQSNDGQKSGWRPKNEQPLRKKGQDQSIHVSDFLTDTIGRLKLNEDDIDDTIPHEARVIINPGKNFDGWWNIDQLIDQIKTRAIPIFEKIHPGMIAVFAFDNSSSHAKLADDTLNAANMNLNPGGKQPIMRDTIFNGQIQSMVFPNDYPDKNLRGKPKEASVENPRCCARHVLATQEDFLNQKPILQELNYIEMYWGAAKRYARQHCDYTWKGLQETAPRELDSVPLNHIRKYARKSANFMECYRKGLTGVQADYVLKKYKSHRAVPDFIFENIEELIK</sequence>
<feature type="compositionally biased region" description="Basic and acidic residues" evidence="1">
    <location>
        <begin position="539"/>
        <end position="550"/>
    </location>
</feature>
<keyword evidence="4" id="KW-1185">Reference proteome</keyword>
<name>A0A2P4P4T2_RHIID</name>